<keyword evidence="1" id="KW-0472">Membrane</keyword>
<feature type="transmembrane region" description="Helical" evidence="1">
    <location>
        <begin position="117"/>
        <end position="134"/>
    </location>
</feature>
<organism evidence="2 3">
    <name type="scientific">Nocardiopsis metallicus</name>
    <dbReference type="NCBI Taxonomy" id="179819"/>
    <lineage>
        <taxon>Bacteria</taxon>
        <taxon>Bacillati</taxon>
        <taxon>Actinomycetota</taxon>
        <taxon>Actinomycetes</taxon>
        <taxon>Streptosporangiales</taxon>
        <taxon>Nocardiopsidaceae</taxon>
        <taxon>Nocardiopsis</taxon>
    </lineage>
</organism>
<feature type="transmembrane region" description="Helical" evidence="1">
    <location>
        <begin position="64"/>
        <end position="85"/>
    </location>
</feature>
<keyword evidence="1" id="KW-0812">Transmembrane</keyword>
<gene>
    <name evidence="2" type="ORF">HNR07_000780</name>
</gene>
<reference evidence="2 3" key="1">
    <citation type="submission" date="2020-08" db="EMBL/GenBank/DDBJ databases">
        <title>Sequencing the genomes of 1000 actinobacteria strains.</title>
        <authorList>
            <person name="Klenk H.-P."/>
        </authorList>
    </citation>
    <scope>NUCLEOTIDE SEQUENCE [LARGE SCALE GENOMIC DNA]</scope>
    <source>
        <strain evidence="2 3">DSM 44598</strain>
    </source>
</reference>
<sequence>MTANPEDSAEGGDEVSEKTVLAGPVFDPDLPEEVVEKLTASPGKLLAPDKTPKRTRPAEADDHVALFIGLTVVSVVIAGIALLLAQFVLPLVIGVLALAALLVVLSAFAVSGCLLGIFSLVAVGGLAVFAQWLGPDGTSIAIIVTVAVLGLLVGITGVASDSKPSRAGDARPSHLAAKYHGHYVRPEDLDKDSQRLLLRVQRARTYVAESSGELGDSFDAVQPGLILRDQEWHLARILREQSRLEKDLRKRAGKAMSQAVLDSMQPQFDAVNATRSAVQRRVSTIEEYRDKVSRAIRAQREWEQVEANVARHAEYGDLVAQASAGLGDVTRLTAAVDLEAIKQVRDASVREALDAGQWLSEASSLN</sequence>
<name>A0A840W2W7_9ACTN</name>
<dbReference type="RefSeq" id="WP_184362007.1">
    <property type="nucleotide sequence ID" value="NZ_BAAAKM010000100.1"/>
</dbReference>
<evidence type="ECO:0000313" key="2">
    <source>
        <dbReference type="EMBL" id="MBB5489643.1"/>
    </source>
</evidence>
<feature type="transmembrane region" description="Helical" evidence="1">
    <location>
        <begin position="91"/>
        <end position="110"/>
    </location>
</feature>
<dbReference type="EMBL" id="JACHDO010000001">
    <property type="protein sequence ID" value="MBB5489643.1"/>
    <property type="molecule type" value="Genomic_DNA"/>
</dbReference>
<keyword evidence="3" id="KW-1185">Reference proteome</keyword>
<feature type="transmembrane region" description="Helical" evidence="1">
    <location>
        <begin position="140"/>
        <end position="159"/>
    </location>
</feature>
<dbReference type="AlphaFoldDB" id="A0A840W2W7"/>
<comment type="caution">
    <text evidence="2">The sequence shown here is derived from an EMBL/GenBank/DDBJ whole genome shotgun (WGS) entry which is preliminary data.</text>
</comment>
<proteinExistence type="predicted"/>
<keyword evidence="1" id="KW-1133">Transmembrane helix</keyword>
<evidence type="ECO:0008006" key="4">
    <source>
        <dbReference type="Google" id="ProtNLM"/>
    </source>
</evidence>
<dbReference type="Proteomes" id="UP000579647">
    <property type="component" value="Unassembled WGS sequence"/>
</dbReference>
<protein>
    <recommendedName>
        <fullName evidence="4">Transmembrane protein</fullName>
    </recommendedName>
</protein>
<evidence type="ECO:0000256" key="1">
    <source>
        <dbReference type="SAM" id="Phobius"/>
    </source>
</evidence>
<evidence type="ECO:0000313" key="3">
    <source>
        <dbReference type="Proteomes" id="UP000579647"/>
    </source>
</evidence>
<accession>A0A840W2W7</accession>